<dbReference type="EMBL" id="VIWP01000002">
    <property type="protein sequence ID" value="TWF56651.1"/>
    <property type="molecule type" value="Genomic_DNA"/>
</dbReference>
<name>A0A561R211_9HYPH</name>
<proteinExistence type="predicted"/>
<evidence type="ECO:0000313" key="1">
    <source>
        <dbReference type="EMBL" id="TWF56651.1"/>
    </source>
</evidence>
<organism evidence="1 2">
    <name type="scientific">Neorhizobium alkalisoli</name>
    <dbReference type="NCBI Taxonomy" id="528178"/>
    <lineage>
        <taxon>Bacteria</taxon>
        <taxon>Pseudomonadati</taxon>
        <taxon>Pseudomonadota</taxon>
        <taxon>Alphaproteobacteria</taxon>
        <taxon>Hyphomicrobiales</taxon>
        <taxon>Rhizobiaceae</taxon>
        <taxon>Rhizobium/Agrobacterium group</taxon>
        <taxon>Neorhizobium</taxon>
    </lineage>
</organism>
<keyword evidence="2" id="KW-1185">Reference proteome</keyword>
<dbReference type="AlphaFoldDB" id="A0A561R211"/>
<sequence>MVRRTIKRKRIAPVSASGLVPKLRRPAWYFSAMLIAG</sequence>
<gene>
    <name evidence="1" type="ORF">FHW37_102289</name>
</gene>
<evidence type="ECO:0000313" key="2">
    <source>
        <dbReference type="Proteomes" id="UP000320653"/>
    </source>
</evidence>
<protein>
    <submittedName>
        <fullName evidence="1">Uncharacterized protein</fullName>
    </submittedName>
</protein>
<reference evidence="1 2" key="1">
    <citation type="submission" date="2019-06" db="EMBL/GenBank/DDBJ databases">
        <title>Sorghum-associated microbial communities from plants grown in Nebraska, USA.</title>
        <authorList>
            <person name="Schachtman D."/>
        </authorList>
    </citation>
    <scope>NUCLEOTIDE SEQUENCE [LARGE SCALE GENOMIC DNA]</scope>
    <source>
        <strain evidence="1 2">1225</strain>
    </source>
</reference>
<comment type="caution">
    <text evidence="1">The sequence shown here is derived from an EMBL/GenBank/DDBJ whole genome shotgun (WGS) entry which is preliminary data.</text>
</comment>
<dbReference type="Proteomes" id="UP000320653">
    <property type="component" value="Unassembled WGS sequence"/>
</dbReference>
<accession>A0A561R211</accession>